<accession>A0A7V8JUD4</accession>
<evidence type="ECO:0008006" key="3">
    <source>
        <dbReference type="Google" id="ProtNLM"/>
    </source>
</evidence>
<dbReference type="CDD" id="cd00580">
    <property type="entry name" value="CHMI"/>
    <property type="match status" value="1"/>
</dbReference>
<dbReference type="EMBL" id="WNDX01000046">
    <property type="protein sequence ID" value="KAF1044252.1"/>
    <property type="molecule type" value="Genomic_DNA"/>
</dbReference>
<dbReference type="GO" id="GO:0008704">
    <property type="term" value="F:5-carboxymethyl-2-hydroxymuconate delta-isomerase activity"/>
    <property type="evidence" value="ECO:0007669"/>
    <property type="project" value="InterPro"/>
</dbReference>
<dbReference type="InterPro" id="IPR004220">
    <property type="entry name" value="5-COMe_2-OHmuconate_Isoase"/>
</dbReference>
<proteinExistence type="predicted"/>
<name>A0A7V8JUD4_9BURK</name>
<dbReference type="Proteomes" id="UP000462435">
    <property type="component" value="Unassembled WGS sequence"/>
</dbReference>
<sequence length="119" mass="13518">MPHLFFEYTDNLKIDARQTLLRLNEALVGTGHFDENAIKGRAIKLDDYLVGTQPQAKRAFLHMRLTILSGRAPEVKKQVADLLVATVQQGQTWPEGMQVQITAEVIDMQREIYGKLILQ</sequence>
<gene>
    <name evidence="1" type="ORF">GAK35_01847</name>
</gene>
<evidence type="ECO:0000313" key="2">
    <source>
        <dbReference type="Proteomes" id="UP000462435"/>
    </source>
</evidence>
<protein>
    <recommendedName>
        <fullName evidence="3">5-carboxymethyl-2-hydroxymuconate Delta-isomerase</fullName>
    </recommendedName>
</protein>
<dbReference type="SUPFAM" id="SSF55331">
    <property type="entry name" value="Tautomerase/MIF"/>
    <property type="match status" value="1"/>
</dbReference>
<organism evidence="1 2">
    <name type="scientific">Herbaspirillum frisingense</name>
    <dbReference type="NCBI Taxonomy" id="92645"/>
    <lineage>
        <taxon>Bacteria</taxon>
        <taxon>Pseudomonadati</taxon>
        <taxon>Pseudomonadota</taxon>
        <taxon>Betaproteobacteria</taxon>
        <taxon>Burkholderiales</taxon>
        <taxon>Oxalobacteraceae</taxon>
        <taxon>Herbaspirillum</taxon>
    </lineage>
</organism>
<dbReference type="InterPro" id="IPR014347">
    <property type="entry name" value="Tautomerase/MIF_sf"/>
</dbReference>
<dbReference type="Pfam" id="PF02962">
    <property type="entry name" value="CHMI"/>
    <property type="match status" value="1"/>
</dbReference>
<dbReference type="PANTHER" id="PTHR37950:SF1">
    <property type="entry name" value="4-HYDROXYPHENYLACETATE CATABOLISM PROTEIN"/>
    <property type="match status" value="1"/>
</dbReference>
<dbReference type="PANTHER" id="PTHR37950">
    <property type="entry name" value="4-HYDROXYPHENYLACETATE CATABOLISM PROTEIN"/>
    <property type="match status" value="1"/>
</dbReference>
<dbReference type="AlphaFoldDB" id="A0A7V8JUD4"/>
<dbReference type="Gene3D" id="3.30.429.10">
    <property type="entry name" value="Macrophage Migration Inhibitory Factor"/>
    <property type="match status" value="1"/>
</dbReference>
<reference evidence="2" key="1">
    <citation type="journal article" date="2020" name="MBio">
        <title>Horizontal gene transfer to a defensive symbiont with a reduced genome amongst a multipartite beetle microbiome.</title>
        <authorList>
            <person name="Waterworth S.C."/>
            <person name="Florez L.V."/>
            <person name="Rees E.R."/>
            <person name="Hertweck C."/>
            <person name="Kaltenpoth M."/>
            <person name="Kwan J.C."/>
        </authorList>
    </citation>
    <scope>NUCLEOTIDE SEQUENCE [LARGE SCALE GENOMIC DNA]</scope>
</reference>
<evidence type="ECO:0000313" key="1">
    <source>
        <dbReference type="EMBL" id="KAF1044252.1"/>
    </source>
</evidence>
<comment type="caution">
    <text evidence="1">The sequence shown here is derived from an EMBL/GenBank/DDBJ whole genome shotgun (WGS) entry which is preliminary data.</text>
</comment>